<feature type="region of interest" description="Disordered" evidence="1">
    <location>
        <begin position="25"/>
        <end position="52"/>
    </location>
</feature>
<feature type="region of interest" description="Disordered" evidence="1">
    <location>
        <begin position="181"/>
        <end position="206"/>
    </location>
</feature>
<keyword evidence="5" id="KW-1185">Reference proteome</keyword>
<evidence type="ECO:0000313" key="5">
    <source>
        <dbReference type="Proteomes" id="UP001212498"/>
    </source>
</evidence>
<feature type="domain" description="DUF4142" evidence="3">
    <location>
        <begin position="53"/>
        <end position="186"/>
    </location>
</feature>
<reference evidence="4 5" key="1">
    <citation type="submission" date="2022-11" db="EMBL/GenBank/DDBJ databases">
        <title>Nonomuraea corallina sp. nov., a new species of the genus Nonomuraea isolated from sea side sediment in Thai sea.</title>
        <authorList>
            <person name="Ngamcharungchit C."/>
            <person name="Matsumoto A."/>
            <person name="Suriyachadkun C."/>
            <person name="Panbangred W."/>
            <person name="Inahashi Y."/>
            <person name="Intra B."/>
        </authorList>
    </citation>
    <scope>NUCLEOTIDE SEQUENCE [LARGE SCALE GENOMIC DNA]</scope>
    <source>
        <strain evidence="4 5">DSM 43553</strain>
    </source>
</reference>
<feature type="signal peptide" evidence="2">
    <location>
        <begin position="1"/>
        <end position="23"/>
    </location>
</feature>
<name>A0ABT4T9B0_9ACTN</name>
<dbReference type="InterPro" id="IPR025419">
    <property type="entry name" value="DUF4142"/>
</dbReference>
<evidence type="ECO:0000256" key="2">
    <source>
        <dbReference type="SAM" id="SignalP"/>
    </source>
</evidence>
<accession>A0ABT4T9B0</accession>
<dbReference type="EMBL" id="JAPNUD010000173">
    <property type="protein sequence ID" value="MDA0646097.1"/>
    <property type="molecule type" value="Genomic_DNA"/>
</dbReference>
<dbReference type="PANTHER" id="PTHR38593">
    <property type="entry name" value="BLR2558 PROTEIN"/>
    <property type="match status" value="1"/>
</dbReference>
<organism evidence="4 5">
    <name type="scientific">Nonomuraea ferruginea</name>
    <dbReference type="NCBI Taxonomy" id="46174"/>
    <lineage>
        <taxon>Bacteria</taxon>
        <taxon>Bacillati</taxon>
        <taxon>Actinomycetota</taxon>
        <taxon>Actinomycetes</taxon>
        <taxon>Streptosporangiales</taxon>
        <taxon>Streptosporangiaceae</taxon>
        <taxon>Nonomuraea</taxon>
    </lineage>
</organism>
<evidence type="ECO:0000313" key="4">
    <source>
        <dbReference type="EMBL" id="MDA0646097.1"/>
    </source>
</evidence>
<dbReference type="Gene3D" id="1.20.1260.10">
    <property type="match status" value="1"/>
</dbReference>
<dbReference type="Proteomes" id="UP001212498">
    <property type="component" value="Unassembled WGS sequence"/>
</dbReference>
<evidence type="ECO:0000256" key="1">
    <source>
        <dbReference type="SAM" id="MobiDB-lite"/>
    </source>
</evidence>
<gene>
    <name evidence="4" type="ORF">OUY24_36190</name>
</gene>
<protein>
    <submittedName>
        <fullName evidence="4">DUF4142 domain-containing protein</fullName>
    </submittedName>
</protein>
<dbReference type="RefSeq" id="WP_187281202.1">
    <property type="nucleotide sequence ID" value="NZ_BAABFD010000002.1"/>
</dbReference>
<keyword evidence="2" id="KW-0732">Signal</keyword>
<proteinExistence type="predicted"/>
<dbReference type="PANTHER" id="PTHR38593:SF1">
    <property type="entry name" value="BLR2558 PROTEIN"/>
    <property type="match status" value="1"/>
</dbReference>
<comment type="caution">
    <text evidence="4">The sequence shown here is derived from an EMBL/GenBank/DDBJ whole genome shotgun (WGS) entry which is preliminary data.</text>
</comment>
<dbReference type="InterPro" id="IPR012347">
    <property type="entry name" value="Ferritin-like"/>
</dbReference>
<evidence type="ECO:0000259" key="3">
    <source>
        <dbReference type="Pfam" id="PF13628"/>
    </source>
</evidence>
<feature type="chain" id="PRO_5047451830" evidence="2">
    <location>
        <begin position="24"/>
        <end position="206"/>
    </location>
</feature>
<dbReference type="Pfam" id="PF13628">
    <property type="entry name" value="DUF4142"/>
    <property type="match status" value="1"/>
</dbReference>
<dbReference type="PROSITE" id="PS51257">
    <property type="entry name" value="PROKAR_LIPOPROTEIN"/>
    <property type="match status" value="1"/>
</dbReference>
<feature type="compositionally biased region" description="Low complexity" evidence="1">
    <location>
        <begin position="25"/>
        <end position="51"/>
    </location>
</feature>
<sequence length="206" mass="21532">MSVPRPYLALLLAAVTAVTGCNSGPSTSAGLATPASPTAASPGTASPAQPSDQDRIWLREIHQGNMAEIQAGDLAQHKSTSEAVQRLGTMLVEDHTKLDQEVVKTAEQLGVSLPKNTSGEQKKVIAGLRDASRADFNQEFLIAMRKAHEKAITATQTEIQSGTSPQVKQLAEKALPALEMHLDEIGKIPGGEAPAPDSGAPAPENS</sequence>